<accession>A0AAE0PA91</accession>
<dbReference type="Proteomes" id="UP001281003">
    <property type="component" value="Unassembled WGS sequence"/>
</dbReference>
<dbReference type="GO" id="GO:0000724">
    <property type="term" value="P:double-strand break repair via homologous recombination"/>
    <property type="evidence" value="ECO:0007669"/>
    <property type="project" value="TreeGrafter"/>
</dbReference>
<dbReference type="PROSITE" id="PS00116">
    <property type="entry name" value="DNA_POLYMERASE_B"/>
    <property type="match status" value="1"/>
</dbReference>
<evidence type="ECO:0000256" key="7">
    <source>
        <dbReference type="ARBA" id="ARBA00022695"/>
    </source>
</evidence>
<evidence type="ECO:0000259" key="28">
    <source>
        <dbReference type="Pfam" id="PF24065"/>
    </source>
</evidence>
<dbReference type="Gene3D" id="1.10.132.60">
    <property type="entry name" value="DNA polymerase family B, C-terminal domain"/>
    <property type="match status" value="1"/>
</dbReference>
<feature type="compositionally biased region" description="Acidic residues" evidence="23">
    <location>
        <begin position="1670"/>
        <end position="1682"/>
    </location>
</feature>
<dbReference type="GO" id="GO:0005739">
    <property type="term" value="C:mitochondrion"/>
    <property type="evidence" value="ECO:0007669"/>
    <property type="project" value="UniProtKB-SubCell"/>
</dbReference>
<evidence type="ECO:0000313" key="30">
    <source>
        <dbReference type="Proteomes" id="UP001281003"/>
    </source>
</evidence>
<comment type="similarity">
    <text evidence="4 22">Belongs to the DNA polymerase type-B family.</text>
</comment>
<evidence type="ECO:0000256" key="1">
    <source>
        <dbReference type="ARBA" id="ARBA00001966"/>
    </source>
</evidence>
<evidence type="ECO:0000256" key="13">
    <source>
        <dbReference type="ARBA" id="ARBA00022932"/>
    </source>
</evidence>
<dbReference type="GO" id="GO:0006260">
    <property type="term" value="P:DNA replication"/>
    <property type="evidence" value="ECO:0007669"/>
    <property type="project" value="UniProtKB-KW"/>
</dbReference>
<feature type="region of interest" description="Disordered" evidence="23">
    <location>
        <begin position="449"/>
        <end position="727"/>
    </location>
</feature>
<feature type="compositionally biased region" description="Basic and acidic residues" evidence="23">
    <location>
        <begin position="1869"/>
        <end position="1878"/>
    </location>
</feature>
<keyword evidence="6 22" id="KW-0808">Transferase</keyword>
<dbReference type="InterPro" id="IPR042087">
    <property type="entry name" value="DNA_pol_B_thumb"/>
</dbReference>
<dbReference type="GO" id="GO:0005634">
    <property type="term" value="C:nucleus"/>
    <property type="evidence" value="ECO:0007669"/>
    <property type="project" value="UniProtKB-SubCell"/>
</dbReference>
<comment type="subcellular location">
    <subcellularLocation>
        <location evidence="3">Mitochondrion</location>
    </subcellularLocation>
    <subcellularLocation>
        <location evidence="2 22">Nucleus</location>
    </subcellularLocation>
</comment>
<dbReference type="InterPro" id="IPR012337">
    <property type="entry name" value="RNaseH-like_sf"/>
</dbReference>
<dbReference type="Gene3D" id="3.90.1600.10">
    <property type="entry name" value="Palm domain of DNA polymerase"/>
    <property type="match status" value="1"/>
</dbReference>
<dbReference type="CDD" id="cd05534">
    <property type="entry name" value="POLBc_zeta"/>
    <property type="match status" value="1"/>
</dbReference>
<dbReference type="FunFam" id="3.30.420.10:FF:000024">
    <property type="entry name" value="DNA polymerase zeta catalytic subunit"/>
    <property type="match status" value="1"/>
</dbReference>
<dbReference type="InterPro" id="IPR023211">
    <property type="entry name" value="DNA_pol_palm_dom_sf"/>
</dbReference>
<feature type="compositionally biased region" description="Acidic residues" evidence="23">
    <location>
        <begin position="1853"/>
        <end position="1868"/>
    </location>
</feature>
<reference evidence="29" key="2">
    <citation type="submission" date="2023-07" db="EMBL/GenBank/DDBJ databases">
        <authorList>
            <consortium name="Lawrence Berkeley National Laboratory"/>
            <person name="Haridas S."/>
            <person name="Hensen N."/>
            <person name="Bonometti L."/>
            <person name="Westerberg I."/>
            <person name="Brannstrom I.O."/>
            <person name="Guillou S."/>
            <person name="Cros-Aarteil S."/>
            <person name="Calhoun S."/>
            <person name="Kuo A."/>
            <person name="Mondo S."/>
            <person name="Pangilinan J."/>
            <person name="Riley R."/>
            <person name="LaButti K."/>
            <person name="Andreopoulos B."/>
            <person name="Lipzen A."/>
            <person name="Chen C."/>
            <person name="Yanf M."/>
            <person name="Daum C."/>
            <person name="Ng V."/>
            <person name="Clum A."/>
            <person name="Steindorff A."/>
            <person name="Ohm R."/>
            <person name="Martin F."/>
            <person name="Silar P."/>
            <person name="Natvig D."/>
            <person name="Lalanne C."/>
            <person name="Gautier V."/>
            <person name="Ament-velasquez S.L."/>
            <person name="Kruys A."/>
            <person name="Hutchinson M.I."/>
            <person name="Powell A.J."/>
            <person name="Barry K."/>
            <person name="Miller A.N."/>
            <person name="Grigoriev I.V."/>
            <person name="Debuchy R."/>
            <person name="Gladieux P."/>
            <person name="Thoren M.H."/>
            <person name="Johannesson H."/>
        </authorList>
    </citation>
    <scope>NUCLEOTIDE SEQUENCE</scope>
    <source>
        <strain evidence="29">FGSC 1904</strain>
    </source>
</reference>
<dbReference type="InterPro" id="IPR006134">
    <property type="entry name" value="DNA-dir_DNA_pol_B_multi_dom"/>
</dbReference>
<dbReference type="Pfam" id="PF03104">
    <property type="entry name" value="DNA_pol_B_exo1"/>
    <property type="match status" value="1"/>
</dbReference>
<evidence type="ECO:0000256" key="9">
    <source>
        <dbReference type="ARBA" id="ARBA00022723"/>
    </source>
</evidence>
<feature type="compositionally biased region" description="Polar residues" evidence="23">
    <location>
        <begin position="712"/>
        <end position="723"/>
    </location>
</feature>
<comment type="caution">
    <text evidence="29">The sequence shown here is derived from an EMBL/GenBank/DDBJ whole genome shotgun (WGS) entry which is preliminary data.</text>
</comment>
<gene>
    <name evidence="29" type="ORF">B0T20DRAFT_416717</name>
</gene>
<name>A0AAE0PA91_SORBR</name>
<feature type="domain" description="DNA-directed DNA polymerase family B multifunctional" evidence="24">
    <location>
        <begin position="1162"/>
        <end position="1610"/>
    </location>
</feature>
<proteinExistence type="inferred from homology"/>
<keyword evidence="10" id="KW-0227">DNA damage</keyword>
<keyword evidence="13 22" id="KW-0239">DNA-directed DNA polymerase</keyword>
<dbReference type="InterPro" id="IPR030559">
    <property type="entry name" value="PolZ_Rev3"/>
</dbReference>
<dbReference type="InterPro" id="IPR017964">
    <property type="entry name" value="DNA-dir_DNA_pol_B_CS"/>
</dbReference>
<sequence length="1892" mass="213199">MDVFRLRLNCIDHYQATTTRYDPQFGQDVRFSSRKTPTVPVIRVFGSTETGQKVCAHIHGALPYLYIEYEGSLELVKANEYIAKMRASIDHALAVSYRKDPVRDRLTYVARITLTKGIPFYGFHVGYRFYLKIHLFNPVVMSRLVDLLQQGVIMSHKFQPYEAHLQYLLQFMADYNLYGCDYLDAAIATFRAPVPKHEAHIDGQKTACLWNDKTIPPRLITDDYDLPRASHCSLEVDICVEHILNRKKVKERRLHHDFIEMEQPMSGQEKLVHSMAGLWTDETNRRKRRMGITDPKINPFPPDVLVTMSADPRQSQVMGWVHEAEYRAAIQQQVAQEEANKDGSPKSFSDFIQPVPFEETIKTTLESVEDLYTDNLSQALQIEAQLFHMNPASVNSIDVNEQIIFKLVGEQNANRTPLEYAPDMSPEEPINGVGEGFGVRGPIIDHKAKAGKQIRALGPRERQRRSLKHTRPPGEVDLHAPSKRPMLRARSSMDAVRVKTAVSQSALETVGKTANEKTSRAAHPERPATPKGKPLEKAHEKSNNVVGEIHQTNVHRDIPPMSQEQTSERDPNQGQQKPPERTGLHTKAQIQDESPEIVTSSNPARTVQSRECGDQTAAGEQLLADIPKTKSSKPKALQPTKSAMRQSSAKESQGRSFNFPVVKDPQDPTTRARLSQRSGSQRKEGAVIKKQLAFDPQPTVLGPSAQAKAGQVDTSFHSSSKPAESTHVASEPVLLWHGSHRMFVMDSKPPSLSEVLGTMQVHGLPDVIHQDAYYSKDEDVPPKPREYAGREYRLDGSSVPWLPDFDPTGTSSATFGEKPTFGADWAMLEATYEAHQEDCTMRSWELADPPPSFNEVSEWWADEQKARMSKRARPMVLKIKTARSQVAGATPKNKHGFKHPEKVNSTSVQHQAQYMSTMSLEVHVNTRGKLVPDPEEDEVQCVFWCLRSDENALRKTQAPDNTVQGIIVFSEDGVLADRIRRYTSVPVFQEETELGVMLRMVEIVRNHDPDIFTGYEVHGTSWGYLIERARIKYDLDLCDDFSRMKSQSNGRIGKEADRWGFNTTSSIRITGRHMINIWRAMRGELNLLQYTMENVVWHLLHRRIPHYSWKTLSDWYLSGRPKDLDKVVRYYLTRTRLDIEILEKNELVARTSEQARLLGVDFFSVFSRGSQFKVESIMFRIAKPENFLLVSPSRKQVGAQNALECLPLVMEPQSAFYSSPLLVLDFQSLYPSVMIAYNYCYSTFLGRIVSWRGTNKMGFMDYKRQEGLLTLLKDYINIAPNGMMYTKPHIRKSLLAKMLTEILETRIMVKSGMKQDKDDKALQQLLNNRQLALKLLANVTYGYTSASFSGRMPCSEIADSIVQTGRETLERAIAFIHSVQKWDAEVVYGDTDSLFVCLKGRTREQAFDIGQEIADAVTKMNPRPVKLKFEKVYHPCMLIAKKRYVGYKYESRDQTVPEFDAKGIETVRRDGTPAEQRIEEKALKILFATADLSQVKEYFQEQCHKIMRGAVSVQDFCFAREVKLGTYSTTSRGPAPAGALIATKKMREDARAEPQYGERVPYVVMAGAPGMRLVDRCVEPEELLNNPHATLDADYYINKNIIPPLERIFNLVGANVRTWYEEMPKVQVLRKGAVEDEDAATAAPKGPLLNLLGASPSKKGAAAAEAEMAALDDEELSDEDGEPLPPDVAAAQAQARKTLEAFLNTTICTACGVKIKRPLGAGLGLARELGMLDREEDVDRGLPLCRRCASDPPTLMVDLQTKVTRAEKKYVEITKVCQSCAGFSPSEGEVPCDSKDCPVFYSRVKQRTKVAAEKRVMEPLIQLGGWELEEGGEVVVGELEGGMEVQEDASMSYEEEDGDEELVEEELSEERAESEEILKGTFKGPKAASLDW</sequence>
<feature type="compositionally biased region" description="Basic residues" evidence="23">
    <location>
        <begin position="462"/>
        <end position="471"/>
    </location>
</feature>
<keyword evidence="11 22" id="KW-0863">Zinc-finger</keyword>
<dbReference type="InterPro" id="IPR006133">
    <property type="entry name" value="DNA-dir_DNA_pol_B_exonuc"/>
</dbReference>
<dbReference type="SUPFAM" id="SSF53098">
    <property type="entry name" value="Ribonuclease H-like"/>
    <property type="match status" value="1"/>
</dbReference>
<evidence type="ECO:0000256" key="16">
    <source>
        <dbReference type="ARBA" id="ARBA00023125"/>
    </source>
</evidence>
<dbReference type="InterPro" id="IPR043502">
    <property type="entry name" value="DNA/RNA_pol_sf"/>
</dbReference>
<keyword evidence="9 22" id="KW-0479">Metal-binding</keyword>
<evidence type="ECO:0000256" key="17">
    <source>
        <dbReference type="ARBA" id="ARBA00023128"/>
    </source>
</evidence>
<dbReference type="PANTHER" id="PTHR45812:SF1">
    <property type="entry name" value="DNA POLYMERASE ZETA CATALYTIC SUBUNIT"/>
    <property type="match status" value="1"/>
</dbReference>
<dbReference type="GO" id="GO:0016035">
    <property type="term" value="C:zeta DNA polymerase complex"/>
    <property type="evidence" value="ECO:0007669"/>
    <property type="project" value="InterPro"/>
</dbReference>
<keyword evidence="15 22" id="KW-0411">Iron-sulfur</keyword>
<keyword evidence="17" id="KW-0496">Mitochondrion</keyword>
<dbReference type="CDD" id="cd05778">
    <property type="entry name" value="DNA_polB_zeta_exo"/>
    <property type="match status" value="1"/>
</dbReference>
<dbReference type="GO" id="GO:0003677">
    <property type="term" value="F:DNA binding"/>
    <property type="evidence" value="ECO:0007669"/>
    <property type="project" value="UniProtKB-KW"/>
</dbReference>
<dbReference type="GO" id="GO:0042276">
    <property type="term" value="P:error-prone translesion synthesis"/>
    <property type="evidence" value="ECO:0007669"/>
    <property type="project" value="TreeGrafter"/>
</dbReference>
<organism evidence="29 30">
    <name type="scientific">Sordaria brevicollis</name>
    <dbReference type="NCBI Taxonomy" id="83679"/>
    <lineage>
        <taxon>Eukaryota</taxon>
        <taxon>Fungi</taxon>
        <taxon>Dikarya</taxon>
        <taxon>Ascomycota</taxon>
        <taxon>Pezizomycotina</taxon>
        <taxon>Sordariomycetes</taxon>
        <taxon>Sordariomycetidae</taxon>
        <taxon>Sordariales</taxon>
        <taxon>Sordariaceae</taxon>
        <taxon>Sordaria</taxon>
    </lineage>
</organism>
<keyword evidence="14 22" id="KW-0408">Iron</keyword>
<dbReference type="InterPro" id="IPR025687">
    <property type="entry name" value="Znf-C4pol"/>
</dbReference>
<evidence type="ECO:0000256" key="19">
    <source>
        <dbReference type="ARBA" id="ARBA00023242"/>
    </source>
</evidence>
<evidence type="ECO:0000256" key="21">
    <source>
        <dbReference type="ARBA" id="ARBA00066055"/>
    </source>
</evidence>
<protein>
    <recommendedName>
        <fullName evidence="22">DNA polymerase</fullName>
        <ecNumber evidence="22">2.7.7.7</ecNumber>
    </recommendedName>
</protein>
<evidence type="ECO:0000256" key="5">
    <source>
        <dbReference type="ARBA" id="ARBA00022485"/>
    </source>
</evidence>
<dbReference type="InterPro" id="IPR006172">
    <property type="entry name" value="DNA-dir_DNA_pol_B"/>
</dbReference>
<dbReference type="SMART" id="SM00486">
    <property type="entry name" value="POLBc"/>
    <property type="match status" value="1"/>
</dbReference>
<evidence type="ECO:0000256" key="18">
    <source>
        <dbReference type="ARBA" id="ARBA00023204"/>
    </source>
</evidence>
<dbReference type="GO" id="GO:0051539">
    <property type="term" value="F:4 iron, 4 sulfur cluster binding"/>
    <property type="evidence" value="ECO:0007669"/>
    <property type="project" value="UniProtKB-KW"/>
</dbReference>
<dbReference type="GO" id="GO:0003887">
    <property type="term" value="F:DNA-directed DNA polymerase activity"/>
    <property type="evidence" value="ECO:0007669"/>
    <property type="project" value="UniProtKB-KW"/>
</dbReference>
<feature type="region of interest" description="Disordered" evidence="23">
    <location>
        <begin position="884"/>
        <end position="904"/>
    </location>
</feature>
<evidence type="ECO:0000256" key="15">
    <source>
        <dbReference type="ARBA" id="ARBA00023014"/>
    </source>
</evidence>
<dbReference type="Pfam" id="PF14260">
    <property type="entry name" value="zf-C4pol"/>
    <property type="match status" value="1"/>
</dbReference>
<evidence type="ECO:0000259" key="24">
    <source>
        <dbReference type="Pfam" id="PF00136"/>
    </source>
</evidence>
<dbReference type="Gene3D" id="1.10.287.690">
    <property type="entry name" value="Helix hairpin bin"/>
    <property type="match status" value="1"/>
</dbReference>
<keyword evidence="30" id="KW-1185">Reference proteome</keyword>
<evidence type="ECO:0000256" key="6">
    <source>
        <dbReference type="ARBA" id="ARBA00022679"/>
    </source>
</evidence>
<feature type="region of interest" description="Disordered" evidence="23">
    <location>
        <begin position="1663"/>
        <end position="1682"/>
    </location>
</feature>
<evidence type="ECO:0000256" key="14">
    <source>
        <dbReference type="ARBA" id="ARBA00023004"/>
    </source>
</evidence>
<keyword evidence="19 22" id="KW-0539">Nucleus</keyword>
<evidence type="ECO:0000256" key="2">
    <source>
        <dbReference type="ARBA" id="ARBA00004123"/>
    </source>
</evidence>
<evidence type="ECO:0000256" key="8">
    <source>
        <dbReference type="ARBA" id="ARBA00022705"/>
    </source>
</evidence>
<dbReference type="Pfam" id="PF24065">
    <property type="entry name" value="REV3_N"/>
    <property type="match status" value="1"/>
</dbReference>
<dbReference type="Gene3D" id="3.30.420.10">
    <property type="entry name" value="Ribonuclease H-like superfamily/Ribonuclease H"/>
    <property type="match status" value="1"/>
</dbReference>
<keyword evidence="5 22" id="KW-0004">4Fe-4S</keyword>
<dbReference type="InterPro" id="IPR036397">
    <property type="entry name" value="RNaseH_sf"/>
</dbReference>
<dbReference type="PRINTS" id="PR00106">
    <property type="entry name" value="DNAPOLB"/>
</dbReference>
<evidence type="ECO:0000256" key="4">
    <source>
        <dbReference type="ARBA" id="ARBA00005755"/>
    </source>
</evidence>
<feature type="region of interest" description="Disordered" evidence="23">
    <location>
        <begin position="1844"/>
        <end position="1892"/>
    </location>
</feature>
<evidence type="ECO:0000313" key="29">
    <source>
        <dbReference type="EMBL" id="KAK3396123.1"/>
    </source>
</evidence>
<keyword evidence="16 22" id="KW-0238">DNA-binding</keyword>
<feature type="domain" description="C4-type zinc-finger of DNA polymerase delta" evidence="26">
    <location>
        <begin position="1739"/>
        <end position="1803"/>
    </location>
</feature>
<evidence type="ECO:0000256" key="3">
    <source>
        <dbReference type="ARBA" id="ARBA00004173"/>
    </source>
</evidence>
<keyword evidence="7 22" id="KW-0548">Nucleotidyltransferase</keyword>
<comment type="catalytic activity">
    <reaction evidence="20 22">
        <text>DNA(n) + a 2'-deoxyribonucleoside 5'-triphosphate = DNA(n+1) + diphosphate</text>
        <dbReference type="Rhea" id="RHEA:22508"/>
        <dbReference type="Rhea" id="RHEA-COMP:17339"/>
        <dbReference type="Rhea" id="RHEA-COMP:17340"/>
        <dbReference type="ChEBI" id="CHEBI:33019"/>
        <dbReference type="ChEBI" id="CHEBI:61560"/>
        <dbReference type="ChEBI" id="CHEBI:173112"/>
        <dbReference type="EC" id="2.7.7.7"/>
    </reaction>
</comment>
<dbReference type="PANTHER" id="PTHR45812">
    <property type="entry name" value="DNA POLYMERASE ZETA CATALYTIC SUBUNIT"/>
    <property type="match status" value="1"/>
</dbReference>
<dbReference type="InterPro" id="IPR056435">
    <property type="entry name" value="DPOD/Z_N"/>
</dbReference>
<evidence type="ECO:0000259" key="25">
    <source>
        <dbReference type="Pfam" id="PF03104"/>
    </source>
</evidence>
<feature type="compositionally biased region" description="Polar residues" evidence="23">
    <location>
        <begin position="667"/>
        <end position="679"/>
    </location>
</feature>
<dbReference type="GO" id="GO:0008270">
    <property type="term" value="F:zinc ion binding"/>
    <property type="evidence" value="ECO:0007669"/>
    <property type="project" value="UniProtKB-KW"/>
</dbReference>
<feature type="domain" description="DNA-directed DNA polymerase family B exonuclease" evidence="25">
    <location>
        <begin position="902"/>
        <end position="1095"/>
    </location>
</feature>
<feature type="compositionally biased region" description="Polar residues" evidence="23">
    <location>
        <begin position="639"/>
        <end position="656"/>
    </location>
</feature>
<dbReference type="GO" id="GO:0000166">
    <property type="term" value="F:nucleotide binding"/>
    <property type="evidence" value="ECO:0007669"/>
    <property type="project" value="InterPro"/>
</dbReference>
<evidence type="ECO:0000256" key="22">
    <source>
        <dbReference type="RuleBase" id="RU000442"/>
    </source>
</evidence>
<feature type="domain" description="DNA polymerase delta/zeta catalytic subunit N-terminal" evidence="27">
    <location>
        <begin position="60"/>
        <end position="141"/>
    </location>
</feature>
<dbReference type="FunFam" id="1.10.132.60:FF:000007">
    <property type="entry name" value="DNA polymerase"/>
    <property type="match status" value="1"/>
</dbReference>
<evidence type="ECO:0000256" key="23">
    <source>
        <dbReference type="SAM" id="MobiDB-lite"/>
    </source>
</evidence>
<feature type="compositionally biased region" description="Polar residues" evidence="23">
    <location>
        <begin position="588"/>
        <end position="609"/>
    </location>
</feature>
<dbReference type="InterPro" id="IPR056447">
    <property type="entry name" value="REV3_N"/>
</dbReference>
<dbReference type="FunFam" id="3.30.342.10:FF:000018">
    <property type="entry name" value="DNA polymerase"/>
    <property type="match status" value="1"/>
</dbReference>
<comment type="cofactor">
    <cofactor evidence="1 22">
        <name>[4Fe-4S] cluster</name>
        <dbReference type="ChEBI" id="CHEBI:49883"/>
    </cofactor>
</comment>
<evidence type="ECO:0000256" key="10">
    <source>
        <dbReference type="ARBA" id="ARBA00022763"/>
    </source>
</evidence>
<dbReference type="Gene3D" id="3.30.342.10">
    <property type="entry name" value="DNA Polymerase, chain B, domain 1"/>
    <property type="match status" value="1"/>
</dbReference>
<keyword evidence="12 22" id="KW-0862">Zinc</keyword>
<evidence type="ECO:0000256" key="20">
    <source>
        <dbReference type="ARBA" id="ARBA00049244"/>
    </source>
</evidence>
<evidence type="ECO:0000256" key="12">
    <source>
        <dbReference type="ARBA" id="ARBA00022833"/>
    </source>
</evidence>
<dbReference type="FunFam" id="1.10.287.690:FF:000002">
    <property type="entry name" value="DNA polymerase zeta"/>
    <property type="match status" value="1"/>
</dbReference>
<feature type="domain" description="DNA polymerase zeta catalytic subunit N-terminal" evidence="28">
    <location>
        <begin position="4"/>
        <end position="59"/>
    </location>
</feature>
<dbReference type="SUPFAM" id="SSF56672">
    <property type="entry name" value="DNA/RNA polymerases"/>
    <property type="match status" value="1"/>
</dbReference>
<dbReference type="Pfam" id="PF24055">
    <property type="entry name" value="POL3_N"/>
    <property type="match status" value="1"/>
</dbReference>
<dbReference type="EC" id="2.7.7.7" evidence="22"/>
<dbReference type="Pfam" id="PF00136">
    <property type="entry name" value="DNA_pol_B"/>
    <property type="match status" value="1"/>
</dbReference>
<evidence type="ECO:0000259" key="27">
    <source>
        <dbReference type="Pfam" id="PF24055"/>
    </source>
</evidence>
<keyword evidence="8 22" id="KW-0235">DNA replication</keyword>
<evidence type="ECO:0000259" key="26">
    <source>
        <dbReference type="Pfam" id="PF14260"/>
    </source>
</evidence>
<reference evidence="29" key="1">
    <citation type="journal article" date="2023" name="Mol. Phylogenet. Evol.">
        <title>Genome-scale phylogeny and comparative genomics of the fungal order Sordariales.</title>
        <authorList>
            <person name="Hensen N."/>
            <person name="Bonometti L."/>
            <person name="Westerberg I."/>
            <person name="Brannstrom I.O."/>
            <person name="Guillou S."/>
            <person name="Cros-Aarteil S."/>
            <person name="Calhoun S."/>
            <person name="Haridas S."/>
            <person name="Kuo A."/>
            <person name="Mondo S."/>
            <person name="Pangilinan J."/>
            <person name="Riley R."/>
            <person name="LaButti K."/>
            <person name="Andreopoulos B."/>
            <person name="Lipzen A."/>
            <person name="Chen C."/>
            <person name="Yan M."/>
            <person name="Daum C."/>
            <person name="Ng V."/>
            <person name="Clum A."/>
            <person name="Steindorff A."/>
            <person name="Ohm R.A."/>
            <person name="Martin F."/>
            <person name="Silar P."/>
            <person name="Natvig D.O."/>
            <person name="Lalanne C."/>
            <person name="Gautier V."/>
            <person name="Ament-Velasquez S.L."/>
            <person name="Kruys A."/>
            <person name="Hutchinson M.I."/>
            <person name="Powell A.J."/>
            <person name="Barry K."/>
            <person name="Miller A.N."/>
            <person name="Grigoriev I.V."/>
            <person name="Debuchy R."/>
            <person name="Gladieux P."/>
            <person name="Hiltunen Thoren M."/>
            <person name="Johannesson H."/>
        </authorList>
    </citation>
    <scope>NUCLEOTIDE SEQUENCE</scope>
    <source>
        <strain evidence="29">FGSC 1904</strain>
    </source>
</reference>
<comment type="subunit">
    <text evidence="21">Forms DNA polymerase zeta with REV7.</text>
</comment>
<feature type="compositionally biased region" description="Basic and acidic residues" evidence="23">
    <location>
        <begin position="514"/>
        <end position="542"/>
    </location>
</feature>
<evidence type="ECO:0000256" key="11">
    <source>
        <dbReference type="ARBA" id="ARBA00022771"/>
    </source>
</evidence>
<keyword evidence="18" id="KW-0234">DNA repair</keyword>
<dbReference type="EMBL" id="JAUTDP010000009">
    <property type="protein sequence ID" value="KAK3396123.1"/>
    <property type="molecule type" value="Genomic_DNA"/>
</dbReference>